<comment type="caution">
    <text evidence="2">The sequence shown here is derived from an EMBL/GenBank/DDBJ whole genome shotgun (WGS) entry which is preliminary data.</text>
</comment>
<organism evidence="2 3">
    <name type="scientific">Zooshikella harenae</name>
    <dbReference type="NCBI Taxonomy" id="2827238"/>
    <lineage>
        <taxon>Bacteria</taxon>
        <taxon>Pseudomonadati</taxon>
        <taxon>Pseudomonadota</taxon>
        <taxon>Gammaproteobacteria</taxon>
        <taxon>Oceanospirillales</taxon>
        <taxon>Zooshikellaceae</taxon>
        <taxon>Zooshikella</taxon>
    </lineage>
</organism>
<sequence length="332" mass="38228">MKQKSKFSFSKAFFICCIFLLSHHAFAQGKVVAIISVDWEGYFLKDKDLQKMKKFREDFPEIGLLHFLNAAYYTKADANPVEVTQKVQSVLLPIDEHGLHIHGWRSLAETSGVTFRTEPRAHTDDAPIDLTKCETPKDCGHEIDISAYNKEELKKIIRKSKRILMDEGFEQPVSFRAGGWMAKPHVIQALAEEGIRYDSSAVPPELLEGSPWEKLPLYRWLDNLWTTTDTDSHPYRIRGSENAQLVEIPDNGILADYITAEGMLEVLKKNIEKWQQNPNQNIYVSIGFHQESADKYLDRVREAIGLFEDYTEEHNIPFEWANLPVSNYFPVH</sequence>
<gene>
    <name evidence="2" type="ORF">KCG35_04965</name>
</gene>
<evidence type="ECO:0000256" key="1">
    <source>
        <dbReference type="SAM" id="SignalP"/>
    </source>
</evidence>
<proteinExistence type="predicted"/>
<dbReference type="InterPro" id="IPR011330">
    <property type="entry name" value="Glyco_hydro/deAcase_b/a-brl"/>
</dbReference>
<evidence type="ECO:0008006" key="4">
    <source>
        <dbReference type="Google" id="ProtNLM"/>
    </source>
</evidence>
<accession>A0ABS5ZAY1</accession>
<protein>
    <recommendedName>
        <fullName evidence="4">Polysaccharide deacetylase</fullName>
    </recommendedName>
</protein>
<reference evidence="2 3" key="1">
    <citation type="submission" date="2021-04" db="EMBL/GenBank/DDBJ databases">
        <authorList>
            <person name="Pira H."/>
            <person name="Risdian C."/>
            <person name="Wink J."/>
        </authorList>
    </citation>
    <scope>NUCLEOTIDE SEQUENCE [LARGE SCALE GENOMIC DNA]</scope>
    <source>
        <strain evidence="2 3">WH53</strain>
    </source>
</reference>
<evidence type="ECO:0000313" key="2">
    <source>
        <dbReference type="EMBL" id="MBU2710400.1"/>
    </source>
</evidence>
<evidence type="ECO:0000313" key="3">
    <source>
        <dbReference type="Proteomes" id="UP000690515"/>
    </source>
</evidence>
<feature type="signal peptide" evidence="1">
    <location>
        <begin position="1"/>
        <end position="27"/>
    </location>
</feature>
<dbReference type="EMBL" id="JAGSOY010000007">
    <property type="protein sequence ID" value="MBU2710400.1"/>
    <property type="molecule type" value="Genomic_DNA"/>
</dbReference>
<dbReference type="RefSeq" id="WP_215818570.1">
    <property type="nucleotide sequence ID" value="NZ_JAGSOY010000007.1"/>
</dbReference>
<dbReference type="SUPFAM" id="SSF88713">
    <property type="entry name" value="Glycoside hydrolase/deacetylase"/>
    <property type="match status" value="1"/>
</dbReference>
<name>A0ABS5ZAY1_9GAMM</name>
<dbReference type="Proteomes" id="UP000690515">
    <property type="component" value="Unassembled WGS sequence"/>
</dbReference>
<feature type="chain" id="PRO_5046150542" description="Polysaccharide deacetylase" evidence="1">
    <location>
        <begin position="28"/>
        <end position="332"/>
    </location>
</feature>
<keyword evidence="1" id="KW-0732">Signal</keyword>
<dbReference type="Gene3D" id="3.20.20.370">
    <property type="entry name" value="Glycoside hydrolase/deacetylase"/>
    <property type="match status" value="1"/>
</dbReference>
<keyword evidence="3" id="KW-1185">Reference proteome</keyword>